<comment type="caution">
    <text evidence="1">The sequence shown here is derived from an EMBL/GenBank/DDBJ whole genome shotgun (WGS) entry which is preliminary data.</text>
</comment>
<protein>
    <submittedName>
        <fullName evidence="1">Uncharacterized protein</fullName>
    </submittedName>
</protein>
<dbReference type="Proteomes" id="UP000294530">
    <property type="component" value="Unassembled WGS sequence"/>
</dbReference>
<dbReference type="RefSeq" id="XP_067820369.1">
    <property type="nucleotide sequence ID" value="XM_067963071.1"/>
</dbReference>
<sequence length="100" mass="10826">MGTGVAILYSFHLNVTLLAKLPIGDRPMTSLSICARYSKVVCAHGLNDQRVLLNQDAFGNIAAQELAPDERHVIFGVCSSKVVCCPILLPQVPVDRHLGQ</sequence>
<dbReference type="EMBL" id="SHOA02000001">
    <property type="protein sequence ID" value="TDH70870.1"/>
    <property type="molecule type" value="Genomic_DNA"/>
</dbReference>
<dbReference type="AlphaFoldDB" id="A0A976FQG8"/>
<dbReference type="GeneID" id="94348742"/>
<proteinExistence type="predicted"/>
<name>A0A976FQG8_BRELC</name>
<evidence type="ECO:0000313" key="1">
    <source>
        <dbReference type="EMBL" id="TDH70870.1"/>
    </source>
</evidence>
<gene>
    <name evidence="1" type="ORF">CCR75_004986</name>
</gene>
<reference evidence="1 2" key="1">
    <citation type="journal article" date="2021" name="Genome Biol.">
        <title>AFLAP: assembly-free linkage analysis pipeline using k-mers from genome sequencing data.</title>
        <authorList>
            <person name="Fletcher K."/>
            <person name="Zhang L."/>
            <person name="Gil J."/>
            <person name="Han R."/>
            <person name="Cavanaugh K."/>
            <person name="Michelmore R."/>
        </authorList>
    </citation>
    <scope>NUCLEOTIDE SEQUENCE [LARGE SCALE GENOMIC DNA]</scope>
    <source>
        <strain evidence="1 2">SF5</strain>
    </source>
</reference>
<dbReference type="OrthoDB" id="26681at2759"/>
<dbReference type="KEGG" id="blac:94348742"/>
<keyword evidence="2" id="KW-1185">Reference proteome</keyword>
<organism evidence="1 2">
    <name type="scientific">Bremia lactucae</name>
    <name type="common">Lettuce downy mildew</name>
    <dbReference type="NCBI Taxonomy" id="4779"/>
    <lineage>
        <taxon>Eukaryota</taxon>
        <taxon>Sar</taxon>
        <taxon>Stramenopiles</taxon>
        <taxon>Oomycota</taxon>
        <taxon>Peronosporomycetes</taxon>
        <taxon>Peronosporales</taxon>
        <taxon>Peronosporaceae</taxon>
        <taxon>Bremia</taxon>
    </lineage>
</organism>
<evidence type="ECO:0000313" key="2">
    <source>
        <dbReference type="Proteomes" id="UP000294530"/>
    </source>
</evidence>
<accession>A0A976FQG8</accession>